<dbReference type="Pfam" id="PF00883">
    <property type="entry name" value="Peptidase_M17"/>
    <property type="match status" value="2"/>
</dbReference>
<gene>
    <name evidence="8" type="ORF">ARD30_22710</name>
    <name evidence="9" type="ORF">SAMN05660750_00974</name>
</gene>
<evidence type="ECO:0000313" key="9">
    <source>
        <dbReference type="EMBL" id="SKB49612.1"/>
    </source>
</evidence>
<feature type="domain" description="Peptidase M17 leucyl aminopeptidase N-terminal" evidence="7">
    <location>
        <begin position="19"/>
        <end position="131"/>
    </location>
</feature>
<dbReference type="GO" id="GO:0005737">
    <property type="term" value="C:cytoplasm"/>
    <property type="evidence" value="ECO:0007669"/>
    <property type="project" value="InterPro"/>
</dbReference>
<feature type="domain" description="Cytosol aminopeptidase" evidence="6">
    <location>
        <begin position="337"/>
        <end position="467"/>
    </location>
</feature>
<dbReference type="InterPro" id="IPR011356">
    <property type="entry name" value="Leucine_aapep/pepB"/>
</dbReference>
<evidence type="ECO:0000256" key="1">
    <source>
        <dbReference type="ARBA" id="ARBA00009528"/>
    </source>
</evidence>
<evidence type="ECO:0000313" key="8">
    <source>
        <dbReference type="EMBL" id="KQK28155.1"/>
    </source>
</evidence>
<evidence type="ECO:0000313" key="11">
    <source>
        <dbReference type="Proteomes" id="UP000190130"/>
    </source>
</evidence>
<evidence type="ECO:0000256" key="2">
    <source>
        <dbReference type="ARBA" id="ARBA00022438"/>
    </source>
</evidence>
<keyword evidence="10" id="KW-1185">Reference proteome</keyword>
<dbReference type="InterPro" id="IPR008283">
    <property type="entry name" value="Peptidase_M17_N"/>
</dbReference>
<evidence type="ECO:0000259" key="6">
    <source>
        <dbReference type="Pfam" id="PF00883"/>
    </source>
</evidence>
<dbReference type="AlphaFoldDB" id="A0A0Q3KED6"/>
<dbReference type="SUPFAM" id="SSF52949">
    <property type="entry name" value="Macro domain-like"/>
    <property type="match status" value="1"/>
</dbReference>
<evidence type="ECO:0000313" key="10">
    <source>
        <dbReference type="Proteomes" id="UP000051562"/>
    </source>
</evidence>
<dbReference type="PANTHER" id="PTHR11963:SF23">
    <property type="entry name" value="CYTOSOL AMINOPEPTIDASE"/>
    <property type="match status" value="1"/>
</dbReference>
<dbReference type="PANTHER" id="PTHR11963">
    <property type="entry name" value="LEUCINE AMINOPEPTIDASE-RELATED"/>
    <property type="match status" value="1"/>
</dbReference>
<dbReference type="EMBL" id="FUYX01000002">
    <property type="protein sequence ID" value="SKB49612.1"/>
    <property type="molecule type" value="Genomic_DNA"/>
</dbReference>
<dbReference type="InterPro" id="IPR000819">
    <property type="entry name" value="Peptidase_M17_C"/>
</dbReference>
<keyword evidence="2 9" id="KW-0031">Aminopeptidase</keyword>
<reference evidence="8 10" key="1">
    <citation type="submission" date="2015-10" db="EMBL/GenBank/DDBJ databases">
        <title>Draft genome of Bosea thiooxidans.</title>
        <authorList>
            <person name="Wang X."/>
        </authorList>
    </citation>
    <scope>NUCLEOTIDE SEQUENCE [LARGE SCALE GENOMIC DNA]</scope>
    <source>
        <strain evidence="8 10">CGMCC 9174</strain>
    </source>
</reference>
<evidence type="ECO:0000256" key="4">
    <source>
        <dbReference type="ARBA" id="ARBA00022801"/>
    </source>
</evidence>
<dbReference type="EMBL" id="LMAR01000080">
    <property type="protein sequence ID" value="KQK28155.1"/>
    <property type="molecule type" value="Genomic_DNA"/>
</dbReference>
<dbReference type="Gene3D" id="3.40.220.10">
    <property type="entry name" value="Leucine Aminopeptidase, subunit E, domain 1"/>
    <property type="match status" value="1"/>
</dbReference>
<feature type="domain" description="Cytosol aminopeptidase" evidence="6">
    <location>
        <begin position="182"/>
        <end position="312"/>
    </location>
</feature>
<name>A0A0Q3KED6_9HYPH</name>
<keyword evidence="5" id="KW-0464">Manganese</keyword>
<keyword evidence="4" id="KW-0378">Hydrolase</keyword>
<dbReference type="RefSeq" id="WP_055730455.1">
    <property type="nucleotide sequence ID" value="NZ_FUYX01000002.1"/>
</dbReference>
<protein>
    <submittedName>
        <fullName evidence="9">Leucyl aminopeptidase</fullName>
    </submittedName>
</protein>
<dbReference type="STRING" id="53254.SAMN05660750_00974"/>
<dbReference type="Gene3D" id="3.40.630.10">
    <property type="entry name" value="Zn peptidases"/>
    <property type="match status" value="2"/>
</dbReference>
<dbReference type="InterPro" id="IPR043472">
    <property type="entry name" value="Macro_dom-like"/>
</dbReference>
<organism evidence="8 10">
    <name type="scientific">Bosea thiooxidans</name>
    <dbReference type="NCBI Taxonomy" id="53254"/>
    <lineage>
        <taxon>Bacteria</taxon>
        <taxon>Pseudomonadati</taxon>
        <taxon>Pseudomonadota</taxon>
        <taxon>Alphaproteobacteria</taxon>
        <taxon>Hyphomicrobiales</taxon>
        <taxon>Boseaceae</taxon>
        <taxon>Bosea</taxon>
    </lineage>
</organism>
<reference evidence="9 11" key="2">
    <citation type="submission" date="2017-02" db="EMBL/GenBank/DDBJ databases">
        <authorList>
            <person name="Peterson S.W."/>
        </authorList>
    </citation>
    <scope>NUCLEOTIDE SEQUENCE [LARGE SCALE GENOMIC DNA]</scope>
    <source>
        <strain evidence="9 11">DSM 9653</strain>
    </source>
</reference>
<accession>A0A0Q3KED6</accession>
<sequence length="494" mass="51931">MEIIPAAGEAEKLGTELLVLGIFRDGPLTGSARAVNDRSAGRLAAAIGQAGFGDRVGAARLIGPLPGIAAQRMLLVGLGRAEAFSERAYRQALAAVAERLGEDPAAEIVVTLAESEVPHRTLSWRMQQAGRILSDGRRDPAPPGSATRKERRSIMLLVPQALTSELVAALRQGVAIGEGVSCARELESLSPELCTPAFVARTAEAMASRFGFDIEILGSRALEAYGLAAFLACEEAAAGACKLIKLRGERRAKGRPIVLIGEGMAVRDTLTRSGASAGGVAIRDLRGIGSVLGAMRTVERLGLALNVVGLILIGQREFPLDLRRRPAGRRSLPGVSLLGDVLCYAAHLSPSCVIDVVAPSQARLAALGGHVSGLFANDEALASELLACGGASGDRVWRLPLWEEDPPSHALPDGEPDPPDDPPDAIAAASRLARFATAYPWAHLDISGSVASAGRRYSATGRPVPLLAEFLIGRARAMPDRPIFSHYPRTELHS</sequence>
<proteinExistence type="inferred from homology"/>
<dbReference type="Proteomes" id="UP000051562">
    <property type="component" value="Unassembled WGS sequence"/>
</dbReference>
<dbReference type="Pfam" id="PF02789">
    <property type="entry name" value="Peptidase_M17_N"/>
    <property type="match status" value="1"/>
</dbReference>
<keyword evidence="3" id="KW-0645">Protease</keyword>
<evidence type="ECO:0000256" key="5">
    <source>
        <dbReference type="ARBA" id="ARBA00023211"/>
    </source>
</evidence>
<dbReference type="SUPFAM" id="SSF53187">
    <property type="entry name" value="Zn-dependent exopeptidases"/>
    <property type="match status" value="1"/>
</dbReference>
<evidence type="ECO:0000259" key="7">
    <source>
        <dbReference type="Pfam" id="PF02789"/>
    </source>
</evidence>
<dbReference type="GO" id="GO:0070006">
    <property type="term" value="F:metalloaminopeptidase activity"/>
    <property type="evidence" value="ECO:0007669"/>
    <property type="project" value="InterPro"/>
</dbReference>
<dbReference type="Proteomes" id="UP000190130">
    <property type="component" value="Unassembled WGS sequence"/>
</dbReference>
<dbReference type="GO" id="GO:0030145">
    <property type="term" value="F:manganese ion binding"/>
    <property type="evidence" value="ECO:0007669"/>
    <property type="project" value="InterPro"/>
</dbReference>
<evidence type="ECO:0000256" key="3">
    <source>
        <dbReference type="ARBA" id="ARBA00022670"/>
    </source>
</evidence>
<dbReference type="GO" id="GO:0006508">
    <property type="term" value="P:proteolysis"/>
    <property type="evidence" value="ECO:0007669"/>
    <property type="project" value="UniProtKB-KW"/>
</dbReference>
<comment type="similarity">
    <text evidence="1">Belongs to the peptidase M17 family.</text>
</comment>